<evidence type="ECO:0000313" key="3">
    <source>
        <dbReference type="Proteomes" id="UP000266841"/>
    </source>
</evidence>
<dbReference type="PANTHER" id="PTHR30566:SF5">
    <property type="entry name" value="MECHANOSENSITIVE ION CHANNEL PROTEIN 1, MITOCHONDRIAL-RELATED"/>
    <property type="match status" value="1"/>
</dbReference>
<keyword evidence="3" id="KW-1185">Reference proteome</keyword>
<sequence length="493" mass="55608">MIERRSHRAGIGIAASGGAASYDVVDREPRDKGYGKDPKPKWPSQNAMTPCHETLLWHHSTAFDAEHSYFRLPRGDTACRAVLGPCRAALRHMYQKAEPWERFFCHAVAGRVPWEKLWLSRKQWGRIVSVARTHTHYLDLVPIGILALFASRIGRFFYNRLLHRLRNGVDYEHSITKQVGDRIKQASRLALVCYVLDILEIWLEVAGIKGTKVDMSKRIAYLLFATWGAAVARDYKSGLIEAFVKRTTSTQRGARDLVLVYEKLSDFFLILVLVTLYGNVLNLRFGSGAFALGSAGTLVISLSVQDLVKRMVNGLMLSASDAFTVGDSIILGDGTSGTVTRMRWLQTEIKGMTRPLPPRLLRPCEARLAQICTSLRRSGRDDNKHTKLTAQRRPDIYEDIDKIPQLVVDIKDEIRQSCPKLDGLRATALDSVDRLPARKPTLWKRLLRCPAGSAGGDCEGDEKERSGVFYGKVHHAEEEKQVRGFEWHLYPSR</sequence>
<gene>
    <name evidence="2" type="ORF">THAOC_08759</name>
</gene>
<accession>K0THH3</accession>
<dbReference type="Pfam" id="PF00924">
    <property type="entry name" value="MS_channel_2nd"/>
    <property type="match status" value="1"/>
</dbReference>
<dbReference type="GO" id="GO:0016020">
    <property type="term" value="C:membrane"/>
    <property type="evidence" value="ECO:0007669"/>
    <property type="project" value="InterPro"/>
</dbReference>
<dbReference type="eggNOG" id="ENOG502RCTD">
    <property type="taxonomic scope" value="Eukaryota"/>
</dbReference>
<dbReference type="OrthoDB" id="44946at2759"/>
<organism evidence="2 3">
    <name type="scientific">Thalassiosira oceanica</name>
    <name type="common">Marine diatom</name>
    <dbReference type="NCBI Taxonomy" id="159749"/>
    <lineage>
        <taxon>Eukaryota</taxon>
        <taxon>Sar</taxon>
        <taxon>Stramenopiles</taxon>
        <taxon>Ochrophyta</taxon>
        <taxon>Bacillariophyta</taxon>
        <taxon>Coscinodiscophyceae</taxon>
        <taxon>Thalassiosirophycidae</taxon>
        <taxon>Thalassiosirales</taxon>
        <taxon>Thalassiosiraceae</taxon>
        <taxon>Thalassiosira</taxon>
    </lineage>
</organism>
<proteinExistence type="predicted"/>
<dbReference type="GO" id="GO:0055085">
    <property type="term" value="P:transmembrane transport"/>
    <property type="evidence" value="ECO:0007669"/>
    <property type="project" value="InterPro"/>
</dbReference>
<dbReference type="InterPro" id="IPR006685">
    <property type="entry name" value="MscS_channel_2nd"/>
</dbReference>
<name>K0THH3_THAOC</name>
<dbReference type="Proteomes" id="UP000266841">
    <property type="component" value="Unassembled WGS sequence"/>
</dbReference>
<dbReference type="AlphaFoldDB" id="K0THH3"/>
<dbReference type="OMA" id="THTHYLD"/>
<feature type="domain" description="Mechanosensitive ion channel MscS" evidence="1">
    <location>
        <begin position="306"/>
        <end position="353"/>
    </location>
</feature>
<dbReference type="EMBL" id="AGNL01009344">
    <property type="protein sequence ID" value="EJK69937.1"/>
    <property type="molecule type" value="Genomic_DNA"/>
</dbReference>
<protein>
    <recommendedName>
        <fullName evidence="1">Mechanosensitive ion channel MscS domain-containing protein</fullName>
    </recommendedName>
</protein>
<evidence type="ECO:0000259" key="1">
    <source>
        <dbReference type="Pfam" id="PF00924"/>
    </source>
</evidence>
<comment type="caution">
    <text evidence="2">The sequence shown here is derived from an EMBL/GenBank/DDBJ whole genome shotgun (WGS) entry which is preliminary data.</text>
</comment>
<dbReference type="PANTHER" id="PTHR30566">
    <property type="entry name" value="YNAI-RELATED MECHANOSENSITIVE ION CHANNEL"/>
    <property type="match status" value="1"/>
</dbReference>
<reference evidence="2 3" key="1">
    <citation type="journal article" date="2012" name="Genome Biol.">
        <title>Genome and low-iron response of an oceanic diatom adapted to chronic iron limitation.</title>
        <authorList>
            <person name="Lommer M."/>
            <person name="Specht M."/>
            <person name="Roy A.S."/>
            <person name="Kraemer L."/>
            <person name="Andreson R."/>
            <person name="Gutowska M.A."/>
            <person name="Wolf J."/>
            <person name="Bergner S.V."/>
            <person name="Schilhabel M.B."/>
            <person name="Klostermeier U.C."/>
            <person name="Beiko R.G."/>
            <person name="Rosenstiel P."/>
            <person name="Hippler M."/>
            <person name="Laroche J."/>
        </authorList>
    </citation>
    <scope>NUCLEOTIDE SEQUENCE [LARGE SCALE GENOMIC DNA]</scope>
    <source>
        <strain evidence="2 3">CCMP1005</strain>
    </source>
</reference>
<evidence type="ECO:0000313" key="2">
    <source>
        <dbReference type="EMBL" id="EJK69937.1"/>
    </source>
</evidence>